<dbReference type="EMBL" id="CAJPEX010000101">
    <property type="protein sequence ID" value="CAG0913306.1"/>
    <property type="molecule type" value="Genomic_DNA"/>
</dbReference>
<accession>A0A7R9GA45</accession>
<dbReference type="AlphaFoldDB" id="A0A7R9GA45"/>
<keyword evidence="2" id="KW-1185">Reference proteome</keyword>
<reference evidence="1" key="1">
    <citation type="submission" date="2020-11" db="EMBL/GenBank/DDBJ databases">
        <authorList>
            <person name="Tran Van P."/>
        </authorList>
    </citation>
    <scope>NUCLEOTIDE SEQUENCE</scope>
</reference>
<evidence type="ECO:0000313" key="1">
    <source>
        <dbReference type="EMBL" id="CAD7273154.1"/>
    </source>
</evidence>
<dbReference type="OrthoDB" id="5798273at2759"/>
<proteinExistence type="predicted"/>
<dbReference type="PANTHER" id="PTHR34717">
    <property type="entry name" value="EG:BACR7A4.20 PROTEIN"/>
    <property type="match status" value="1"/>
</dbReference>
<dbReference type="PANTHER" id="PTHR34717:SF1">
    <property type="entry name" value="EG:BACR7A4.20 PROTEIN"/>
    <property type="match status" value="1"/>
</dbReference>
<sequence length="386" mass="45066">MWFYVFVGFIQFYLVIWRRKILQPIFDVYHREGRWYPLKYAFMLSVVTLRRWKARRNNEVVSPKYDLDPLKPLQDHPKAIDATYINAASHDGKYLVVGTARRPHGVLNSFLVVKIPGVGLLESPKIPDTMLFQDETASPYFGAEGISLTMLKPLEEWAVNYDGKMRLRTSDGERSCTIQLRARWVGKPTCFDFDTDLPVTTIARNISKEPWSREYFQILKERTVSGLDDLSEEYVELSRSIEVGRMGSGKELAFLVWYLLVIRLQNKFVSPSTSKKLTQLYRLKHAFRVMTSVQKLKNSANFFFNPRYRSHQSHIEQMGRIRGTIVVDGVTHTLDLDAFRDRSHGKFREWKNIHRYAFNLYHLEDGSHFQAAFISHVSTCSQYVIM</sequence>
<gene>
    <name evidence="1" type="ORF">NMOB1V02_LOCUS1056</name>
</gene>
<dbReference type="Proteomes" id="UP000678499">
    <property type="component" value="Unassembled WGS sequence"/>
</dbReference>
<organism evidence="1">
    <name type="scientific">Notodromas monacha</name>
    <dbReference type="NCBI Taxonomy" id="399045"/>
    <lineage>
        <taxon>Eukaryota</taxon>
        <taxon>Metazoa</taxon>
        <taxon>Ecdysozoa</taxon>
        <taxon>Arthropoda</taxon>
        <taxon>Crustacea</taxon>
        <taxon>Oligostraca</taxon>
        <taxon>Ostracoda</taxon>
        <taxon>Podocopa</taxon>
        <taxon>Podocopida</taxon>
        <taxon>Cypridocopina</taxon>
        <taxon>Cypridoidea</taxon>
        <taxon>Cyprididae</taxon>
        <taxon>Notodromas</taxon>
    </lineage>
</organism>
<name>A0A7R9GA45_9CRUS</name>
<protein>
    <submittedName>
        <fullName evidence="1">Uncharacterized protein</fullName>
    </submittedName>
</protein>
<dbReference type="EMBL" id="OA882138">
    <property type="protein sequence ID" value="CAD7273154.1"/>
    <property type="molecule type" value="Genomic_DNA"/>
</dbReference>
<evidence type="ECO:0000313" key="2">
    <source>
        <dbReference type="Proteomes" id="UP000678499"/>
    </source>
</evidence>